<accession>A0ABP5FPG7</accession>
<proteinExistence type="predicted"/>
<evidence type="ECO:0000313" key="3">
    <source>
        <dbReference type="Proteomes" id="UP001500751"/>
    </source>
</evidence>
<organism evidence="2 3">
    <name type="scientific">Catenulispora yoronensis</name>
    <dbReference type="NCBI Taxonomy" id="450799"/>
    <lineage>
        <taxon>Bacteria</taxon>
        <taxon>Bacillati</taxon>
        <taxon>Actinomycetota</taxon>
        <taxon>Actinomycetes</taxon>
        <taxon>Catenulisporales</taxon>
        <taxon>Catenulisporaceae</taxon>
        <taxon>Catenulispora</taxon>
    </lineage>
</organism>
<gene>
    <name evidence="2" type="ORF">GCM10009839_33870</name>
</gene>
<comment type="caution">
    <text evidence="2">The sequence shown here is derived from an EMBL/GenBank/DDBJ whole genome shotgun (WGS) entry which is preliminary data.</text>
</comment>
<dbReference type="Pfam" id="PF00583">
    <property type="entry name" value="Acetyltransf_1"/>
    <property type="match status" value="1"/>
</dbReference>
<dbReference type="PANTHER" id="PTHR47237:SF2">
    <property type="entry name" value="BLL4206 PROTEIN"/>
    <property type="match status" value="1"/>
</dbReference>
<dbReference type="RefSeq" id="WP_344666558.1">
    <property type="nucleotide sequence ID" value="NZ_BAAAQN010000017.1"/>
</dbReference>
<evidence type="ECO:0000259" key="1">
    <source>
        <dbReference type="PROSITE" id="PS51186"/>
    </source>
</evidence>
<feature type="domain" description="N-acetyltransferase" evidence="1">
    <location>
        <begin position="19"/>
        <end position="154"/>
    </location>
</feature>
<dbReference type="Proteomes" id="UP001500751">
    <property type="component" value="Unassembled WGS sequence"/>
</dbReference>
<reference evidence="3" key="1">
    <citation type="journal article" date="2019" name="Int. J. Syst. Evol. Microbiol.">
        <title>The Global Catalogue of Microorganisms (GCM) 10K type strain sequencing project: providing services to taxonomists for standard genome sequencing and annotation.</title>
        <authorList>
            <consortium name="The Broad Institute Genomics Platform"/>
            <consortium name="The Broad Institute Genome Sequencing Center for Infectious Disease"/>
            <person name="Wu L."/>
            <person name="Ma J."/>
        </authorList>
    </citation>
    <scope>NUCLEOTIDE SEQUENCE [LARGE SCALE GENOMIC DNA]</scope>
    <source>
        <strain evidence="3">JCM 16014</strain>
    </source>
</reference>
<dbReference type="InterPro" id="IPR016181">
    <property type="entry name" value="Acyl_CoA_acyltransferase"/>
</dbReference>
<dbReference type="EMBL" id="BAAAQN010000017">
    <property type="protein sequence ID" value="GAA2031218.1"/>
    <property type="molecule type" value="Genomic_DNA"/>
</dbReference>
<sequence length="304" mass="32044">MTAFQTPPAAPQVTDRLAGRFRAARGSADDAAMIEGWAGRAGWSLGRGDLELFTRHRPGGLLIGLLDGRPVSAMATAGYDNGFCFTGALVVDPGFRGRGIGAATADAALAHLTDLPVGLEAPPELREFFAARGFITRWRTIAFASAVPAPRPTNPHVMPLSADQLGPAAAFDGHCFPAERTALAVDWASGRDRYAVGYVQDNRLHGYGVLRPGFGAARIGPLYATEPHVAASLFDALAEYAGQRGARAIAIDIPEPNPAAIALCETRGLSHDSETFRMVRPGPSAAERAVDLTVLYGLTSRELG</sequence>
<feature type="domain" description="N-acetyltransferase" evidence="1">
    <location>
        <begin position="155"/>
        <end position="293"/>
    </location>
</feature>
<dbReference type="SUPFAM" id="SSF55729">
    <property type="entry name" value="Acyl-CoA N-acyltransferases (Nat)"/>
    <property type="match status" value="1"/>
</dbReference>
<name>A0ABP5FPG7_9ACTN</name>
<dbReference type="InterPro" id="IPR000182">
    <property type="entry name" value="GNAT_dom"/>
</dbReference>
<dbReference type="Gene3D" id="3.40.630.30">
    <property type="match status" value="1"/>
</dbReference>
<keyword evidence="3" id="KW-1185">Reference proteome</keyword>
<protein>
    <submittedName>
        <fullName evidence="2">GNAT family N-acetyltransferase</fullName>
    </submittedName>
</protein>
<dbReference type="PROSITE" id="PS51186">
    <property type="entry name" value="GNAT"/>
    <property type="match status" value="2"/>
</dbReference>
<evidence type="ECO:0000313" key="2">
    <source>
        <dbReference type="EMBL" id="GAA2031218.1"/>
    </source>
</evidence>
<dbReference type="Gene3D" id="3.40.630.90">
    <property type="match status" value="1"/>
</dbReference>
<dbReference type="Pfam" id="PF18014">
    <property type="entry name" value="Acetyltransf_18"/>
    <property type="match status" value="1"/>
</dbReference>
<dbReference type="InterPro" id="IPR052729">
    <property type="entry name" value="Acyl/Acetyltrans_Enzymes"/>
</dbReference>
<dbReference type="PANTHER" id="PTHR47237">
    <property type="entry name" value="SLL0310 PROTEIN"/>
    <property type="match status" value="1"/>
</dbReference>
<dbReference type="InterPro" id="IPR041496">
    <property type="entry name" value="YitH/HolE_GNAT"/>
</dbReference>